<sequence>MEAALPWHAGSFQRNLRGARPVPELRPSEWRLVFVPENFTRETSHASKSRSPVGLALLFCSSVCFVFVAGCSRTLVGTPPWLFSARAPSRSPLPILLCSRSAPPLDFSGRCL</sequence>
<proteinExistence type="predicted"/>
<protein>
    <submittedName>
        <fullName evidence="1">Uncharacterized protein</fullName>
    </submittedName>
</protein>
<keyword evidence="2" id="KW-1185">Reference proteome</keyword>
<dbReference type="EMBL" id="JAAMOB010000004">
    <property type="protein sequence ID" value="KAF4114967.1"/>
    <property type="molecule type" value="Genomic_DNA"/>
</dbReference>
<dbReference type="AlphaFoldDB" id="A0A7J6D6S8"/>
<gene>
    <name evidence="1" type="ORF">G5714_005190</name>
</gene>
<accession>A0A7J6D6S8</accession>
<reference evidence="1 2" key="1">
    <citation type="submission" date="2020-04" db="EMBL/GenBank/DDBJ databases">
        <title>Chromosome-level genome assembly of a cyprinid fish Onychostoma macrolepis by integration of Nanopore Sequencing, Bionano and Hi-C technology.</title>
        <authorList>
            <person name="Wang D."/>
        </authorList>
    </citation>
    <scope>NUCLEOTIDE SEQUENCE [LARGE SCALE GENOMIC DNA]</scope>
    <source>
        <strain evidence="1">SWU-2019</strain>
        <tissue evidence="1">Muscle</tissue>
    </source>
</reference>
<dbReference type="Proteomes" id="UP000579812">
    <property type="component" value="Unassembled WGS sequence"/>
</dbReference>
<evidence type="ECO:0000313" key="1">
    <source>
        <dbReference type="EMBL" id="KAF4114967.1"/>
    </source>
</evidence>
<organism evidence="1 2">
    <name type="scientific">Onychostoma macrolepis</name>
    <dbReference type="NCBI Taxonomy" id="369639"/>
    <lineage>
        <taxon>Eukaryota</taxon>
        <taxon>Metazoa</taxon>
        <taxon>Chordata</taxon>
        <taxon>Craniata</taxon>
        <taxon>Vertebrata</taxon>
        <taxon>Euteleostomi</taxon>
        <taxon>Actinopterygii</taxon>
        <taxon>Neopterygii</taxon>
        <taxon>Teleostei</taxon>
        <taxon>Ostariophysi</taxon>
        <taxon>Cypriniformes</taxon>
        <taxon>Cyprinidae</taxon>
        <taxon>Acrossocheilinae</taxon>
        <taxon>Onychostoma</taxon>
    </lineage>
</organism>
<name>A0A7J6D6S8_9TELE</name>
<evidence type="ECO:0000313" key="2">
    <source>
        <dbReference type="Proteomes" id="UP000579812"/>
    </source>
</evidence>
<comment type="caution">
    <text evidence="1">The sequence shown here is derived from an EMBL/GenBank/DDBJ whole genome shotgun (WGS) entry which is preliminary data.</text>
</comment>